<dbReference type="GO" id="GO:0046654">
    <property type="term" value="P:tetrahydrofolate biosynthetic process"/>
    <property type="evidence" value="ECO:0007669"/>
    <property type="project" value="UniProtKB-UniPathway"/>
</dbReference>
<dbReference type="Gene3D" id="3.30.70.560">
    <property type="entry name" value="7,8-Dihydro-6-hydroxymethylpterin-pyrophosphokinase HPPK"/>
    <property type="match status" value="1"/>
</dbReference>
<proteinExistence type="predicted"/>
<dbReference type="UniPathway" id="UPA00077">
    <property type="reaction ID" value="UER00155"/>
</dbReference>
<feature type="domain" description="7,8-dihydro-6-hydroxymethylpterin-pyrophosphokinase" evidence="8">
    <location>
        <begin position="5"/>
        <end position="129"/>
    </location>
</feature>
<dbReference type="InterPro" id="IPR035907">
    <property type="entry name" value="Hppk_sf"/>
</dbReference>
<evidence type="ECO:0000256" key="5">
    <source>
        <dbReference type="ARBA" id="ARBA00022777"/>
    </source>
</evidence>
<name>A0A381Q919_9ZZZZ</name>
<evidence type="ECO:0000256" key="6">
    <source>
        <dbReference type="ARBA" id="ARBA00022840"/>
    </source>
</evidence>
<dbReference type="GO" id="GO:0003848">
    <property type="term" value="F:2-amino-4-hydroxy-6-hydroxymethyldihydropteridine diphosphokinase activity"/>
    <property type="evidence" value="ECO:0007669"/>
    <property type="project" value="UniProtKB-EC"/>
</dbReference>
<evidence type="ECO:0000256" key="4">
    <source>
        <dbReference type="ARBA" id="ARBA00022741"/>
    </source>
</evidence>
<evidence type="ECO:0000256" key="2">
    <source>
        <dbReference type="ARBA" id="ARBA00013253"/>
    </source>
</evidence>
<dbReference type="NCBIfam" id="TIGR01498">
    <property type="entry name" value="folK"/>
    <property type="match status" value="1"/>
</dbReference>
<protein>
    <recommendedName>
        <fullName evidence="2">2-amino-4-hydroxy-6-hydroxymethyldihydropteridine diphosphokinase</fullName>
        <ecNumber evidence="2">2.7.6.3</ecNumber>
    </recommendedName>
</protein>
<dbReference type="GO" id="GO:0016301">
    <property type="term" value="F:kinase activity"/>
    <property type="evidence" value="ECO:0007669"/>
    <property type="project" value="UniProtKB-KW"/>
</dbReference>
<gene>
    <name evidence="9" type="ORF">METZ01_LOCUS28689</name>
</gene>
<accession>A0A381Q919</accession>
<dbReference type="PANTHER" id="PTHR43071:SF2">
    <property type="entry name" value="2-AMINO-4-HYDROXY-6-HYDROXYMETHYLDIHYDROPTERIDINE PYROPHOSPHOKINASE"/>
    <property type="match status" value="1"/>
</dbReference>
<dbReference type="EMBL" id="UINC01001260">
    <property type="protein sequence ID" value="SUZ75835.1"/>
    <property type="molecule type" value="Genomic_DNA"/>
</dbReference>
<keyword evidence="4" id="KW-0547">Nucleotide-binding</keyword>
<organism evidence="9">
    <name type="scientific">marine metagenome</name>
    <dbReference type="NCBI Taxonomy" id="408172"/>
    <lineage>
        <taxon>unclassified sequences</taxon>
        <taxon>metagenomes</taxon>
        <taxon>ecological metagenomes</taxon>
    </lineage>
</organism>
<dbReference type="CDD" id="cd00483">
    <property type="entry name" value="HPPK"/>
    <property type="match status" value="1"/>
</dbReference>
<keyword evidence="3" id="KW-0808">Transferase</keyword>
<dbReference type="EC" id="2.7.6.3" evidence="2"/>
<dbReference type="GO" id="GO:0046656">
    <property type="term" value="P:folic acid biosynthetic process"/>
    <property type="evidence" value="ECO:0007669"/>
    <property type="project" value="UniProtKB-KW"/>
</dbReference>
<dbReference type="Pfam" id="PF01288">
    <property type="entry name" value="HPPK"/>
    <property type="match status" value="1"/>
</dbReference>
<dbReference type="AlphaFoldDB" id="A0A381Q919"/>
<evidence type="ECO:0000259" key="8">
    <source>
        <dbReference type="Pfam" id="PF01288"/>
    </source>
</evidence>
<dbReference type="InterPro" id="IPR000550">
    <property type="entry name" value="Hppk"/>
</dbReference>
<sequence>VARAYISVGSNIDRERNVKAALDALSAAYGKLHTSSVFESEPVGFEGDPFYNLAVGLDTSQSVGALANVLRKIEDACERRRDTPRFSPRTLDLDLLTYDDVVGMVDGVSLPRGEITENAFVLGPLAEIARAEMHPIAQKTYAELWRHFDMAGQELRPVEFTWDGVRISSPRT</sequence>
<evidence type="ECO:0000256" key="7">
    <source>
        <dbReference type="ARBA" id="ARBA00022909"/>
    </source>
</evidence>
<feature type="non-terminal residue" evidence="9">
    <location>
        <position position="1"/>
    </location>
</feature>
<comment type="pathway">
    <text evidence="1">Cofactor biosynthesis; tetrahydrofolate biosynthesis; 2-amino-4-hydroxy-6-hydroxymethyl-7,8-dihydropteridine diphosphate from 7,8-dihydroneopterin triphosphate: step 4/4.</text>
</comment>
<dbReference type="GO" id="GO:0005524">
    <property type="term" value="F:ATP binding"/>
    <property type="evidence" value="ECO:0007669"/>
    <property type="project" value="UniProtKB-KW"/>
</dbReference>
<reference evidence="9" key="1">
    <citation type="submission" date="2018-05" db="EMBL/GenBank/DDBJ databases">
        <authorList>
            <person name="Lanie J.A."/>
            <person name="Ng W.-L."/>
            <person name="Kazmierczak K.M."/>
            <person name="Andrzejewski T.M."/>
            <person name="Davidsen T.M."/>
            <person name="Wayne K.J."/>
            <person name="Tettelin H."/>
            <person name="Glass J.I."/>
            <person name="Rusch D."/>
            <person name="Podicherti R."/>
            <person name="Tsui H.-C.T."/>
            <person name="Winkler M.E."/>
        </authorList>
    </citation>
    <scope>NUCLEOTIDE SEQUENCE</scope>
</reference>
<evidence type="ECO:0000256" key="1">
    <source>
        <dbReference type="ARBA" id="ARBA00005051"/>
    </source>
</evidence>
<keyword evidence="5" id="KW-0418">Kinase</keyword>
<keyword evidence="6" id="KW-0067">ATP-binding</keyword>
<keyword evidence="7" id="KW-0289">Folate biosynthesis</keyword>
<evidence type="ECO:0000313" key="9">
    <source>
        <dbReference type="EMBL" id="SUZ75835.1"/>
    </source>
</evidence>
<dbReference type="SUPFAM" id="SSF55083">
    <property type="entry name" value="6-hydroxymethyl-7,8-dihydropterin pyrophosphokinase, HPPK"/>
    <property type="match status" value="1"/>
</dbReference>
<dbReference type="PANTHER" id="PTHR43071">
    <property type="entry name" value="2-AMINO-4-HYDROXY-6-HYDROXYMETHYLDIHYDROPTERIDINE PYROPHOSPHOKINASE"/>
    <property type="match status" value="1"/>
</dbReference>
<evidence type="ECO:0000256" key="3">
    <source>
        <dbReference type="ARBA" id="ARBA00022679"/>
    </source>
</evidence>